<reference evidence="2 3" key="1">
    <citation type="submission" date="2021-01" db="EMBL/GenBank/DDBJ databases">
        <title>WGS of actinomycetes isolated from Thailand.</title>
        <authorList>
            <person name="Thawai C."/>
        </authorList>
    </citation>
    <scope>NUCLEOTIDE SEQUENCE [LARGE SCALE GENOMIC DNA]</scope>
    <source>
        <strain evidence="2 3">LPG 2</strain>
    </source>
</reference>
<comment type="caution">
    <text evidence="2">The sequence shown here is derived from an EMBL/GenBank/DDBJ whole genome shotgun (WGS) entry which is preliminary data.</text>
</comment>
<proteinExistence type="predicted"/>
<dbReference type="RefSeq" id="WP_201947427.1">
    <property type="nucleotide sequence ID" value="NZ_JAERRJ010000005.1"/>
</dbReference>
<sequence length="126" mass="12664">MRVLPFALTVTGAAAAAVLLGSGNASAADPVTTDNGIGLWFTPAETASVANSPIPDAIDALVPPANHRVYMEEGSVLAYPDGSTNASDKAIIGEAAAHPGGTAAIVLTNPLSPIDPGSVVEIYQIW</sequence>
<organism evidence="2 3">
    <name type="scientific">Nocardia acididurans</name>
    <dbReference type="NCBI Taxonomy" id="2802282"/>
    <lineage>
        <taxon>Bacteria</taxon>
        <taxon>Bacillati</taxon>
        <taxon>Actinomycetota</taxon>
        <taxon>Actinomycetes</taxon>
        <taxon>Mycobacteriales</taxon>
        <taxon>Nocardiaceae</taxon>
        <taxon>Nocardia</taxon>
    </lineage>
</organism>
<keyword evidence="1" id="KW-0732">Signal</keyword>
<feature type="chain" id="PRO_5046819221" evidence="1">
    <location>
        <begin position="28"/>
        <end position="126"/>
    </location>
</feature>
<keyword evidence="3" id="KW-1185">Reference proteome</keyword>
<dbReference type="EMBL" id="JAERRJ010000005">
    <property type="protein sequence ID" value="MBL1075401.1"/>
    <property type="molecule type" value="Genomic_DNA"/>
</dbReference>
<gene>
    <name evidence="2" type="ORF">JK358_13450</name>
</gene>
<dbReference type="Proteomes" id="UP000602198">
    <property type="component" value="Unassembled WGS sequence"/>
</dbReference>
<feature type="signal peptide" evidence="1">
    <location>
        <begin position="1"/>
        <end position="27"/>
    </location>
</feature>
<evidence type="ECO:0000313" key="2">
    <source>
        <dbReference type="EMBL" id="MBL1075401.1"/>
    </source>
</evidence>
<protein>
    <submittedName>
        <fullName evidence="2">Uncharacterized protein</fullName>
    </submittedName>
</protein>
<evidence type="ECO:0000256" key="1">
    <source>
        <dbReference type="SAM" id="SignalP"/>
    </source>
</evidence>
<evidence type="ECO:0000313" key="3">
    <source>
        <dbReference type="Proteomes" id="UP000602198"/>
    </source>
</evidence>
<name>A0ABS1M4B9_9NOCA</name>
<accession>A0ABS1M4B9</accession>